<feature type="domain" description="DUF362" evidence="1">
    <location>
        <begin position="59"/>
        <end position="260"/>
    </location>
</feature>
<organism evidence="2 3">
    <name type="scientific">Candidatus Methanoperedens nitratireducens</name>
    <dbReference type="NCBI Taxonomy" id="1392998"/>
    <lineage>
        <taxon>Archaea</taxon>
        <taxon>Methanobacteriati</taxon>
        <taxon>Methanobacteriota</taxon>
        <taxon>Stenosarchaea group</taxon>
        <taxon>Methanomicrobia</taxon>
        <taxon>Methanosarcinales</taxon>
        <taxon>ANME-2 cluster</taxon>
        <taxon>Candidatus Methanoperedentaceae</taxon>
        <taxon>Candidatus Methanoperedens</taxon>
    </lineage>
</organism>
<name>A0A284VJ07_9EURY</name>
<dbReference type="AlphaFoldDB" id="A0A284VJ07"/>
<gene>
    <name evidence="2" type="ORF">MNV_1100007</name>
</gene>
<proteinExistence type="predicted"/>
<dbReference type="Pfam" id="PF04015">
    <property type="entry name" value="DUF362"/>
    <property type="match status" value="1"/>
</dbReference>
<evidence type="ECO:0000259" key="1">
    <source>
        <dbReference type="Pfam" id="PF04015"/>
    </source>
</evidence>
<dbReference type="EMBL" id="FZMP01000014">
    <property type="protein sequence ID" value="SNQ59230.1"/>
    <property type="molecule type" value="Genomic_DNA"/>
</dbReference>
<reference evidence="3" key="1">
    <citation type="submission" date="2017-06" db="EMBL/GenBank/DDBJ databases">
        <authorList>
            <person name="Cremers G."/>
        </authorList>
    </citation>
    <scope>NUCLEOTIDE SEQUENCE [LARGE SCALE GENOMIC DNA]</scope>
</reference>
<protein>
    <recommendedName>
        <fullName evidence="1">DUF362 domain-containing protein</fullName>
    </recommendedName>
</protein>
<dbReference type="InterPro" id="IPR007160">
    <property type="entry name" value="DUF362"/>
</dbReference>
<evidence type="ECO:0000313" key="2">
    <source>
        <dbReference type="EMBL" id="SNQ59230.1"/>
    </source>
</evidence>
<sequence length="358" mass="40932">MILAAGVIEITNGGITKVVARKGEDKFSLLEQVLEESGFWESLEKRFLESNKTKNEFLIAIKPNMMMAYSRTDKSVITDPELVEYLVNHLTGRGYTNIALVESKNTYGVWFKNREVDRVAAFSGYTGKNYRIVDLTGEAVAYDYGGYLGAYFVGKTWKDADFRVSFAKNKTHFQCYFTLCVKNIYGTTPEENKFLEYHRDREFDLVTIDMLKAFPVHFGIIDATVSSDGVMGLKADYSPKYTKTIIAGPDIVAVDQVGAEKMGIDPMKSRFHRFAVQEFGLPDIERTGDMSVYPDWDNVPEHLDDFFNLGEEWHGFFNFMGFVSAEMDPSFPPRMRSRLVLGIRRMFLSILKLISRYE</sequence>
<accession>A0A284VJ07</accession>
<dbReference type="Proteomes" id="UP000218615">
    <property type="component" value="Unassembled WGS sequence"/>
</dbReference>
<dbReference type="RefSeq" id="WP_096203638.1">
    <property type="nucleotide sequence ID" value="NZ_FZMP01000014.1"/>
</dbReference>
<keyword evidence="3" id="KW-1185">Reference proteome</keyword>
<evidence type="ECO:0000313" key="3">
    <source>
        <dbReference type="Proteomes" id="UP000218615"/>
    </source>
</evidence>